<dbReference type="VEuPathDB" id="FungiDB:I302_01607"/>
<feature type="region of interest" description="Disordered" evidence="1">
    <location>
        <begin position="1"/>
        <end position="99"/>
    </location>
</feature>
<reference evidence="2" key="1">
    <citation type="submission" date="2013-07" db="EMBL/GenBank/DDBJ databases">
        <title>The Genome Sequence of Cryptococcus bestiolae CBS10118.</title>
        <authorList>
            <consortium name="The Broad Institute Genome Sequencing Platform"/>
            <person name="Cuomo C."/>
            <person name="Litvintseva A."/>
            <person name="Chen Y."/>
            <person name="Heitman J."/>
            <person name="Sun S."/>
            <person name="Springer D."/>
            <person name="Dromer F."/>
            <person name="Young S.K."/>
            <person name="Zeng Q."/>
            <person name="Gargeya S."/>
            <person name="Fitzgerald M."/>
            <person name="Abouelleil A."/>
            <person name="Alvarado L."/>
            <person name="Berlin A.M."/>
            <person name="Chapman S.B."/>
            <person name="Dewar J."/>
            <person name="Goldberg J."/>
            <person name="Griggs A."/>
            <person name="Gujja S."/>
            <person name="Hansen M."/>
            <person name="Howarth C."/>
            <person name="Imamovic A."/>
            <person name="Larimer J."/>
            <person name="McCowan C."/>
            <person name="Murphy C."/>
            <person name="Pearson M."/>
            <person name="Priest M."/>
            <person name="Roberts A."/>
            <person name="Saif S."/>
            <person name="Shea T."/>
            <person name="Sykes S."/>
            <person name="Wortman J."/>
            <person name="Nusbaum C."/>
            <person name="Birren B."/>
        </authorList>
    </citation>
    <scope>NUCLEOTIDE SEQUENCE [LARGE SCALE GENOMIC DNA]</scope>
    <source>
        <strain evidence="2">CBS 10118</strain>
    </source>
</reference>
<dbReference type="AlphaFoldDB" id="A0A1B9GGJ5"/>
<feature type="region of interest" description="Disordered" evidence="1">
    <location>
        <begin position="120"/>
        <end position="158"/>
    </location>
</feature>
<organism evidence="2">
    <name type="scientific">Kwoniella bestiolae CBS 10118</name>
    <dbReference type="NCBI Taxonomy" id="1296100"/>
    <lineage>
        <taxon>Eukaryota</taxon>
        <taxon>Fungi</taxon>
        <taxon>Dikarya</taxon>
        <taxon>Basidiomycota</taxon>
        <taxon>Agaricomycotina</taxon>
        <taxon>Tremellomycetes</taxon>
        <taxon>Tremellales</taxon>
        <taxon>Cryptococcaceae</taxon>
        <taxon>Kwoniella</taxon>
    </lineage>
</organism>
<reference evidence="2" key="2">
    <citation type="submission" date="2014-01" db="EMBL/GenBank/DDBJ databases">
        <title>Evolution of pathogenesis and genome organization in the Tremellales.</title>
        <authorList>
            <person name="Cuomo C."/>
            <person name="Litvintseva A."/>
            <person name="Heitman J."/>
            <person name="Chen Y."/>
            <person name="Sun S."/>
            <person name="Springer D."/>
            <person name="Dromer F."/>
            <person name="Young S."/>
            <person name="Zeng Q."/>
            <person name="Chapman S."/>
            <person name="Gujja S."/>
            <person name="Saif S."/>
            <person name="Birren B."/>
        </authorList>
    </citation>
    <scope>NUCLEOTIDE SEQUENCE</scope>
    <source>
        <strain evidence="2">CBS 10118</strain>
    </source>
</reference>
<protein>
    <submittedName>
        <fullName evidence="2">Uncharacterized protein</fullName>
    </submittedName>
</protein>
<proteinExistence type="predicted"/>
<feature type="compositionally biased region" description="Polar residues" evidence="1">
    <location>
        <begin position="129"/>
        <end position="138"/>
    </location>
</feature>
<sequence length="158" mass="17184">MSSASHSPGRSSDDPETKFLSDQARSTSRPELDELTPAPSCIFRITTPPEGSDSHQEGHKKYLLIPYDPSWGNSPGRSQWTRGKGGMYPSRTRGTRPANADGMAVGALYEKEAHKDYPFLSGHGAESSGIPSWVTSSTDQEDDDGRDEKTLIARDGEV</sequence>
<name>A0A1B9GGJ5_9TREE</name>
<evidence type="ECO:0000256" key="1">
    <source>
        <dbReference type="SAM" id="MobiDB-lite"/>
    </source>
</evidence>
<feature type="compositionally biased region" description="Polar residues" evidence="1">
    <location>
        <begin position="71"/>
        <end position="81"/>
    </location>
</feature>
<gene>
    <name evidence="2" type="ORF">I302_01607</name>
</gene>
<feature type="compositionally biased region" description="Polar residues" evidence="1">
    <location>
        <begin position="1"/>
        <end position="10"/>
    </location>
</feature>
<evidence type="ECO:0000313" key="2">
    <source>
        <dbReference type="EMBL" id="OCF30088.1"/>
    </source>
</evidence>
<accession>A0A1B9GGJ5</accession>
<feature type="compositionally biased region" description="Basic and acidic residues" evidence="1">
    <location>
        <begin position="146"/>
        <end position="158"/>
    </location>
</feature>
<dbReference type="EMBL" id="KI894018">
    <property type="protein sequence ID" value="OCF30088.1"/>
    <property type="molecule type" value="Genomic_DNA"/>
</dbReference>